<protein>
    <submittedName>
        <fullName evidence="1">3-oxoacyl-[acyl-carrier-protein] reductase FabG-like protein</fullName>
    </submittedName>
</protein>
<dbReference type="FunFam" id="3.40.50.720:FF:000084">
    <property type="entry name" value="Short-chain dehydrogenase reductase"/>
    <property type="match status" value="1"/>
</dbReference>
<organism evidence="1 2">
    <name type="scientific">Dinothrombium tinctorium</name>
    <dbReference type="NCBI Taxonomy" id="1965070"/>
    <lineage>
        <taxon>Eukaryota</taxon>
        <taxon>Metazoa</taxon>
        <taxon>Ecdysozoa</taxon>
        <taxon>Arthropoda</taxon>
        <taxon>Chelicerata</taxon>
        <taxon>Arachnida</taxon>
        <taxon>Acari</taxon>
        <taxon>Acariformes</taxon>
        <taxon>Trombidiformes</taxon>
        <taxon>Prostigmata</taxon>
        <taxon>Anystina</taxon>
        <taxon>Parasitengona</taxon>
        <taxon>Trombidioidea</taxon>
        <taxon>Trombidiidae</taxon>
        <taxon>Dinothrombium</taxon>
    </lineage>
</organism>
<comment type="caution">
    <text evidence="1">The sequence shown here is derived from an EMBL/GenBank/DDBJ whole genome shotgun (WGS) entry which is preliminary data.</text>
</comment>
<dbReference type="AlphaFoldDB" id="A0A443QN93"/>
<dbReference type="SUPFAM" id="SSF51735">
    <property type="entry name" value="NAD(P)-binding Rossmann-fold domains"/>
    <property type="match status" value="1"/>
</dbReference>
<dbReference type="PRINTS" id="PR00080">
    <property type="entry name" value="SDRFAMILY"/>
</dbReference>
<sequence>MFEDLKDKVVLVTGSSNGIGEAIVTLFAKYGSKVVITARNAENVERVAKICQSVSPFEYEPLSVVGDMTVEEFPKELVNSVIAKFGKLDILVNNAAIHDDSRILDANILEHYDKHMAIIVRAAINLCHHALPHLIQSKGAIVNMTALKKPVFYGPCIAKISLDMLTKTMALEFGPKGVRVNAVRVGATETEAFRRGLDLDEFNHTFLPQIPLGRVAKPEEIARPVIFLASEAASYINGALLPVEGGIMLI</sequence>
<keyword evidence="2" id="KW-1185">Reference proteome</keyword>
<dbReference type="Pfam" id="PF13561">
    <property type="entry name" value="adh_short_C2"/>
    <property type="match status" value="1"/>
</dbReference>
<dbReference type="PANTHER" id="PTHR43975">
    <property type="entry name" value="ZGC:101858"/>
    <property type="match status" value="1"/>
</dbReference>
<evidence type="ECO:0000313" key="2">
    <source>
        <dbReference type="Proteomes" id="UP000285301"/>
    </source>
</evidence>
<dbReference type="Proteomes" id="UP000285301">
    <property type="component" value="Unassembled WGS sequence"/>
</dbReference>
<gene>
    <name evidence="1" type="ORF">B4U79_08737</name>
</gene>
<dbReference type="InterPro" id="IPR036291">
    <property type="entry name" value="NAD(P)-bd_dom_sf"/>
</dbReference>
<dbReference type="EMBL" id="NCKU01005509">
    <property type="protein sequence ID" value="RWS04482.1"/>
    <property type="molecule type" value="Genomic_DNA"/>
</dbReference>
<dbReference type="PANTHER" id="PTHR43975:SF2">
    <property type="entry name" value="EG:BACR7A4.14 PROTEIN-RELATED"/>
    <property type="match status" value="1"/>
</dbReference>
<dbReference type="OrthoDB" id="6503003at2759"/>
<dbReference type="InterPro" id="IPR002347">
    <property type="entry name" value="SDR_fam"/>
</dbReference>
<accession>A0A443QN93</accession>
<name>A0A443QN93_9ACAR</name>
<dbReference type="PRINTS" id="PR00081">
    <property type="entry name" value="GDHRDH"/>
</dbReference>
<reference evidence="1 2" key="1">
    <citation type="journal article" date="2018" name="Gigascience">
        <title>Genomes of trombidid mites reveal novel predicted allergens and laterally-transferred genes associated with secondary metabolism.</title>
        <authorList>
            <person name="Dong X."/>
            <person name="Chaisiri K."/>
            <person name="Xia D."/>
            <person name="Armstrong S.D."/>
            <person name="Fang Y."/>
            <person name="Donnelly M.J."/>
            <person name="Kadowaki T."/>
            <person name="McGarry J.W."/>
            <person name="Darby A.C."/>
            <person name="Makepeace B.L."/>
        </authorList>
    </citation>
    <scope>NUCLEOTIDE SEQUENCE [LARGE SCALE GENOMIC DNA]</scope>
    <source>
        <strain evidence="1">UoL-WK</strain>
    </source>
</reference>
<dbReference type="STRING" id="1965070.A0A443QN93"/>
<evidence type="ECO:0000313" key="1">
    <source>
        <dbReference type="EMBL" id="RWS04482.1"/>
    </source>
</evidence>
<proteinExistence type="predicted"/>
<dbReference type="Gene3D" id="3.40.50.720">
    <property type="entry name" value="NAD(P)-binding Rossmann-like Domain"/>
    <property type="match status" value="1"/>
</dbReference>